<dbReference type="RefSeq" id="WP_280663714.1">
    <property type="nucleotide sequence ID" value="NZ_CP120375.1"/>
</dbReference>
<evidence type="ECO:0000313" key="1">
    <source>
        <dbReference type="EMBL" id="WEX91758.1"/>
    </source>
</evidence>
<keyword evidence="1" id="KW-0614">Plasmid</keyword>
<dbReference type="Proteomes" id="UP001229355">
    <property type="component" value="Plasmid unnamed"/>
</dbReference>
<dbReference type="EMBL" id="CP120375">
    <property type="protein sequence ID" value="WEX91758.1"/>
    <property type="molecule type" value="Genomic_DNA"/>
</dbReference>
<name>A0ABY8DLI9_9HYPH</name>
<geneLocation type="plasmid" evidence="1 2">
    <name>unnamed</name>
</geneLocation>
<evidence type="ECO:0000313" key="2">
    <source>
        <dbReference type="Proteomes" id="UP001229355"/>
    </source>
</evidence>
<reference evidence="1 2" key="1">
    <citation type="submission" date="2023-03" db="EMBL/GenBank/DDBJ databases">
        <authorList>
            <person name="Kaur S."/>
            <person name="Espinosa-Saiz D."/>
            <person name="Velazquez E."/>
            <person name="Menendez E."/>
            <person name="diCenzo G.C."/>
        </authorList>
    </citation>
    <scope>NUCLEOTIDE SEQUENCE [LARGE SCALE GENOMIC DNA]</scope>
    <source>
        <strain evidence="1 2">LMG 24692</strain>
        <plasmid evidence="1 2">unnamed</plasmid>
    </source>
</reference>
<keyword evidence="2" id="KW-1185">Reference proteome</keyword>
<organism evidence="1 2">
    <name type="scientific">Sinorhizobium garamanticum</name>
    <dbReference type="NCBI Taxonomy" id="680247"/>
    <lineage>
        <taxon>Bacteria</taxon>
        <taxon>Pseudomonadati</taxon>
        <taxon>Pseudomonadota</taxon>
        <taxon>Alphaproteobacteria</taxon>
        <taxon>Hyphomicrobiales</taxon>
        <taxon>Rhizobiaceae</taxon>
        <taxon>Sinorhizobium/Ensifer group</taxon>
        <taxon>Sinorhizobium</taxon>
    </lineage>
</organism>
<proteinExistence type="predicted"/>
<dbReference type="InterPro" id="IPR021123">
    <property type="entry name" value="T3SS_needle-like"/>
</dbReference>
<protein>
    <submittedName>
        <fullName evidence="1">EscF/YscF/HrpA family type III secretion system needle major subunit</fullName>
    </submittedName>
</protein>
<dbReference type="Pfam" id="PF09392">
    <property type="entry name" value="T3SS_needle_F"/>
    <property type="match status" value="1"/>
</dbReference>
<dbReference type="InterPro" id="IPR037203">
    <property type="entry name" value="T3SS_needle-like_sf"/>
</dbReference>
<dbReference type="SUPFAM" id="SSF140129">
    <property type="entry name" value="MxiH-like"/>
    <property type="match status" value="1"/>
</dbReference>
<dbReference type="Gene3D" id="1.20.58.90">
    <property type="match status" value="1"/>
</dbReference>
<gene>
    <name evidence="1" type="ORF">PZN02_006073</name>
</gene>
<sequence>MQITGPTISVRGIDNSLGSATVAAETNLNNFMASMDPNNASDLVRFQSLTEQWSLALNLESGMIKVIYDALKGVCQKIN</sequence>
<accession>A0ABY8DLI9</accession>